<gene>
    <name evidence="1" type="ORF">AaeL_AAEL015667</name>
</gene>
<sequence>EPSDPLPAGAEEAGSADRVPHHFADVPRRHVQSGPVLRTLQGCLRRQVRRNLPGTGGPVAEHYQTAGTVPSLLSGCQEPAEEWRRSERWQILRAAAGGLPGVQAGSGAGRSDRALPVALHGEQLPQVGRQRQSAGRWQGGLSRVAEIAVNMNSIW</sequence>
<reference evidence="1" key="1">
    <citation type="submission" date="2005-10" db="EMBL/GenBank/DDBJ databases">
        <authorList>
            <person name="Loftus B.J."/>
            <person name="Nene V.M."/>
            <person name="Hannick L.I."/>
            <person name="Bidwell S."/>
            <person name="Haas B."/>
            <person name="Amedeo P."/>
            <person name="Orvis J."/>
            <person name="Wortman J.R."/>
            <person name="White O.R."/>
            <person name="Salzberg S."/>
            <person name="Shumway M."/>
            <person name="Koo H."/>
            <person name="Zhao Y."/>
            <person name="Holmes M."/>
            <person name="Miller J."/>
            <person name="Schatz M."/>
            <person name="Pop M."/>
            <person name="Pai G."/>
            <person name="Utterback T."/>
            <person name="Rogers Y.-H."/>
            <person name="Kravitz S."/>
            <person name="Fraser C.M."/>
        </authorList>
    </citation>
    <scope>NUCLEOTIDE SEQUENCE</scope>
    <source>
        <strain evidence="1">Liverpool</strain>
    </source>
</reference>
<dbReference type="AlphaFoldDB" id="Q1DGE4"/>
<name>Q1DGE4_AEDAE</name>
<organism evidence="1 2">
    <name type="scientific">Aedes aegypti</name>
    <name type="common">Yellowfever mosquito</name>
    <name type="synonym">Culex aegypti</name>
    <dbReference type="NCBI Taxonomy" id="7159"/>
    <lineage>
        <taxon>Eukaryota</taxon>
        <taxon>Metazoa</taxon>
        <taxon>Ecdysozoa</taxon>
        <taxon>Arthropoda</taxon>
        <taxon>Hexapoda</taxon>
        <taxon>Insecta</taxon>
        <taxon>Pterygota</taxon>
        <taxon>Neoptera</taxon>
        <taxon>Endopterygota</taxon>
        <taxon>Diptera</taxon>
        <taxon>Nematocera</taxon>
        <taxon>Culicoidea</taxon>
        <taxon>Culicidae</taxon>
        <taxon>Culicinae</taxon>
        <taxon>Aedini</taxon>
        <taxon>Aedes</taxon>
        <taxon>Stegomyia</taxon>
    </lineage>
</organism>
<feature type="non-terminal residue" evidence="1">
    <location>
        <position position="155"/>
    </location>
</feature>
<evidence type="ECO:0000313" key="2">
    <source>
        <dbReference type="Proteomes" id="UP000682892"/>
    </source>
</evidence>
<reference evidence="1" key="3">
    <citation type="submission" date="2012-09" db="EMBL/GenBank/DDBJ databases">
        <authorList>
            <consortium name="VectorBase"/>
        </authorList>
    </citation>
    <scope>NUCLEOTIDE SEQUENCE</scope>
    <source>
        <strain evidence="1">Liverpool</strain>
    </source>
</reference>
<accession>Q1DGE4</accession>
<reference evidence="1" key="2">
    <citation type="journal article" date="2007" name="Science">
        <title>Genome sequence of Aedes aegypti, a major arbovirus vector.</title>
        <authorList>
            <person name="Nene V."/>
            <person name="Wortman J.R."/>
            <person name="Lawson D."/>
            <person name="Haas B."/>
            <person name="Kodira C."/>
            <person name="Tu Z.J."/>
            <person name="Loftus B."/>
            <person name="Xi Z."/>
            <person name="Megy K."/>
            <person name="Grabherr M."/>
            <person name="Ren Q."/>
            <person name="Zdobnov E.M."/>
            <person name="Lobo N.F."/>
            <person name="Campbell K.S."/>
            <person name="Brown S.E."/>
            <person name="Bonaldo M.F."/>
            <person name="Zhu J."/>
            <person name="Sinkins S.P."/>
            <person name="Hogenkamp D.G."/>
            <person name="Amedeo P."/>
            <person name="Arensburger P."/>
            <person name="Atkinson P.W."/>
            <person name="Bidwell S."/>
            <person name="Biedler J."/>
            <person name="Birney E."/>
            <person name="Bruggner R.V."/>
            <person name="Costas J."/>
            <person name="Coy M.R."/>
            <person name="Crabtree J."/>
            <person name="Crawford M."/>
            <person name="Debruyn B."/>
            <person name="Decaprio D."/>
            <person name="Eiglmeier K."/>
            <person name="Eisenstadt E."/>
            <person name="El-Dorry H."/>
            <person name="Gelbart W.M."/>
            <person name="Gomes S.L."/>
            <person name="Hammond M."/>
            <person name="Hannick L.I."/>
            <person name="Hogan J.R."/>
            <person name="Holmes M.H."/>
            <person name="Jaffe D."/>
            <person name="Johnston J.S."/>
            <person name="Kennedy R.C."/>
            <person name="Koo H."/>
            <person name="Kravitz S."/>
            <person name="Kriventseva E.V."/>
            <person name="Kulp D."/>
            <person name="Labutti K."/>
            <person name="Lee E."/>
            <person name="Li S."/>
            <person name="Lovin D.D."/>
            <person name="Mao C."/>
            <person name="Mauceli E."/>
            <person name="Menck C.F."/>
            <person name="Miller J.R."/>
            <person name="Montgomery P."/>
            <person name="Mori A."/>
            <person name="Nascimento A.L."/>
            <person name="Naveira H.F."/>
            <person name="Nusbaum C."/>
            <person name="O'leary S."/>
            <person name="Orvis J."/>
            <person name="Pertea M."/>
            <person name="Quesneville H."/>
            <person name="Reidenbach K.R."/>
            <person name="Rogers Y.H."/>
            <person name="Roth C.W."/>
            <person name="Schneider J.R."/>
            <person name="Schatz M."/>
            <person name="Shumway M."/>
            <person name="Stanke M."/>
            <person name="Stinson E.O."/>
            <person name="Tubio J.M."/>
            <person name="Vanzee J.P."/>
            <person name="Verjovski-Almeida S."/>
            <person name="Werner D."/>
            <person name="White O."/>
            <person name="Wyder S."/>
            <person name="Zeng Q."/>
            <person name="Zhao Q."/>
            <person name="Zhao Y."/>
            <person name="Hill C.A."/>
            <person name="Raikhel A.S."/>
            <person name="Soares M.B."/>
            <person name="Knudson D.L."/>
            <person name="Lee N.H."/>
            <person name="Galagan J."/>
            <person name="Salzberg S.L."/>
            <person name="Paulsen I.T."/>
            <person name="Dimopoulos G."/>
            <person name="Collins F.H."/>
            <person name="Birren B."/>
            <person name="Fraser-Liggett C.M."/>
            <person name="Severson D.W."/>
        </authorList>
    </citation>
    <scope>NUCLEOTIDE SEQUENCE [LARGE SCALE GENOMIC DNA]</scope>
    <source>
        <strain evidence="1">Liverpool</strain>
    </source>
</reference>
<dbReference type="PaxDb" id="7159-AAEL015667-PA"/>
<dbReference type="EMBL" id="CH902339">
    <property type="protein sequence ID" value="EAT32223.1"/>
    <property type="molecule type" value="Genomic_DNA"/>
</dbReference>
<dbReference type="Proteomes" id="UP000682892">
    <property type="component" value="Unassembled WGS sequence"/>
</dbReference>
<evidence type="ECO:0000313" key="1">
    <source>
        <dbReference type="EMBL" id="EAT32223.1"/>
    </source>
</evidence>
<dbReference type="HOGENOM" id="CLU_1699822_0_0_1"/>
<protein>
    <submittedName>
        <fullName evidence="1">AAEL015667-PA</fullName>
    </submittedName>
</protein>
<proteinExistence type="predicted"/>